<comment type="caution">
    <text evidence="1">The sequence shown here is derived from an EMBL/GenBank/DDBJ whole genome shotgun (WGS) entry which is preliminary data.</text>
</comment>
<protein>
    <submittedName>
        <fullName evidence="1">Phosphoric monoester hydrolase</fullName>
        <ecNumber evidence="1">3.1.3.-</ecNumber>
    </submittedName>
</protein>
<dbReference type="GO" id="GO:0016787">
    <property type="term" value="F:hydrolase activity"/>
    <property type="evidence" value="ECO:0007669"/>
    <property type="project" value="UniProtKB-KW"/>
</dbReference>
<name>A0A9K3MW16_HELAN</name>
<dbReference type="EMBL" id="MNCJ02000327">
    <property type="protein sequence ID" value="KAF5777862.1"/>
    <property type="molecule type" value="Genomic_DNA"/>
</dbReference>
<dbReference type="Gene3D" id="3.40.190.80">
    <property type="match status" value="1"/>
</dbReference>
<dbReference type="SUPFAM" id="SSF56655">
    <property type="entry name" value="Carbohydrate phosphatase"/>
    <property type="match status" value="1"/>
</dbReference>
<accession>A0A9K3MW16</accession>
<evidence type="ECO:0000313" key="1">
    <source>
        <dbReference type="EMBL" id="KAF5777862.1"/>
    </source>
</evidence>
<reference evidence="1" key="2">
    <citation type="submission" date="2020-06" db="EMBL/GenBank/DDBJ databases">
        <title>Helianthus annuus Genome sequencing and assembly Release 2.</title>
        <authorList>
            <person name="Gouzy J."/>
            <person name="Langlade N."/>
            <person name="Munos S."/>
        </authorList>
    </citation>
    <scope>NUCLEOTIDE SEQUENCE</scope>
    <source>
        <tissue evidence="1">Leaves</tissue>
    </source>
</reference>
<keyword evidence="2" id="KW-1185">Reference proteome</keyword>
<dbReference type="AlphaFoldDB" id="A0A9K3MW16"/>
<proteinExistence type="predicted"/>
<gene>
    <name evidence="1" type="ORF">HanXRQr2_Chr12g0540711</name>
</gene>
<dbReference type="EC" id="3.1.3.-" evidence="1"/>
<keyword evidence="1" id="KW-0378">Hydrolase</keyword>
<dbReference type="PANTHER" id="PTHR20854:SF4">
    <property type="entry name" value="INOSITOL-1-MONOPHOSPHATASE-RELATED"/>
    <property type="match status" value="1"/>
</dbReference>
<dbReference type="Proteomes" id="UP000215914">
    <property type="component" value="Unassembled WGS sequence"/>
</dbReference>
<sequence length="92" mass="10205">MVLSLTEILSKYLHSELVKCLVTIEAGTKRDKATLDATTNRINSRLHKVRSIRMGGSYALGLCGVACGRNDLFMRSALVVFGMELLFCFSVY</sequence>
<dbReference type="Gramene" id="mRNA:HanXRQr2_Chr12g0540711">
    <property type="protein sequence ID" value="mRNA:HanXRQr2_Chr12g0540711"/>
    <property type="gene ID" value="HanXRQr2_Chr12g0540711"/>
</dbReference>
<reference evidence="1" key="1">
    <citation type="journal article" date="2017" name="Nature">
        <title>The sunflower genome provides insights into oil metabolism, flowering and Asterid evolution.</title>
        <authorList>
            <person name="Badouin H."/>
            <person name="Gouzy J."/>
            <person name="Grassa C.J."/>
            <person name="Murat F."/>
            <person name="Staton S.E."/>
            <person name="Cottret L."/>
            <person name="Lelandais-Briere C."/>
            <person name="Owens G.L."/>
            <person name="Carrere S."/>
            <person name="Mayjonade B."/>
            <person name="Legrand L."/>
            <person name="Gill N."/>
            <person name="Kane N.C."/>
            <person name="Bowers J.E."/>
            <person name="Hubner S."/>
            <person name="Bellec A."/>
            <person name="Berard A."/>
            <person name="Berges H."/>
            <person name="Blanchet N."/>
            <person name="Boniface M.C."/>
            <person name="Brunel D."/>
            <person name="Catrice O."/>
            <person name="Chaidir N."/>
            <person name="Claudel C."/>
            <person name="Donnadieu C."/>
            <person name="Faraut T."/>
            <person name="Fievet G."/>
            <person name="Helmstetter N."/>
            <person name="King M."/>
            <person name="Knapp S.J."/>
            <person name="Lai Z."/>
            <person name="Le Paslier M.C."/>
            <person name="Lippi Y."/>
            <person name="Lorenzon L."/>
            <person name="Mandel J.R."/>
            <person name="Marage G."/>
            <person name="Marchand G."/>
            <person name="Marquand E."/>
            <person name="Bret-Mestries E."/>
            <person name="Morien E."/>
            <person name="Nambeesan S."/>
            <person name="Nguyen T."/>
            <person name="Pegot-Espagnet P."/>
            <person name="Pouilly N."/>
            <person name="Raftis F."/>
            <person name="Sallet E."/>
            <person name="Schiex T."/>
            <person name="Thomas J."/>
            <person name="Vandecasteele C."/>
            <person name="Vares D."/>
            <person name="Vear F."/>
            <person name="Vautrin S."/>
            <person name="Crespi M."/>
            <person name="Mangin B."/>
            <person name="Burke J.M."/>
            <person name="Salse J."/>
            <person name="Munos S."/>
            <person name="Vincourt P."/>
            <person name="Rieseberg L.H."/>
            <person name="Langlade N.B."/>
        </authorList>
    </citation>
    <scope>NUCLEOTIDE SEQUENCE</scope>
    <source>
        <tissue evidence="1">Leaves</tissue>
    </source>
</reference>
<dbReference type="PANTHER" id="PTHR20854">
    <property type="entry name" value="INOSITOL MONOPHOSPHATASE"/>
    <property type="match status" value="1"/>
</dbReference>
<evidence type="ECO:0000313" key="2">
    <source>
        <dbReference type="Proteomes" id="UP000215914"/>
    </source>
</evidence>
<organism evidence="1 2">
    <name type="scientific">Helianthus annuus</name>
    <name type="common">Common sunflower</name>
    <dbReference type="NCBI Taxonomy" id="4232"/>
    <lineage>
        <taxon>Eukaryota</taxon>
        <taxon>Viridiplantae</taxon>
        <taxon>Streptophyta</taxon>
        <taxon>Embryophyta</taxon>
        <taxon>Tracheophyta</taxon>
        <taxon>Spermatophyta</taxon>
        <taxon>Magnoliopsida</taxon>
        <taxon>eudicotyledons</taxon>
        <taxon>Gunneridae</taxon>
        <taxon>Pentapetalae</taxon>
        <taxon>asterids</taxon>
        <taxon>campanulids</taxon>
        <taxon>Asterales</taxon>
        <taxon>Asteraceae</taxon>
        <taxon>Asteroideae</taxon>
        <taxon>Heliantheae alliance</taxon>
        <taxon>Heliantheae</taxon>
        <taxon>Helianthus</taxon>
    </lineage>
</organism>